<dbReference type="Proteomes" id="UP000031737">
    <property type="component" value="Unassembled WGS sequence"/>
</dbReference>
<feature type="region of interest" description="Disordered" evidence="1">
    <location>
        <begin position="68"/>
        <end position="114"/>
    </location>
</feature>
<evidence type="ECO:0000313" key="3">
    <source>
        <dbReference type="EMBL" id="ESL05009.1"/>
    </source>
</evidence>
<feature type="chain" id="PRO_5001601262" description="Secreted protein" evidence="2">
    <location>
        <begin position="20"/>
        <end position="114"/>
    </location>
</feature>
<comment type="caution">
    <text evidence="3">The sequence shown here is derived from an EMBL/GenBank/DDBJ whole genome shotgun (WGS) entry which is preliminary data.</text>
</comment>
<proteinExistence type="predicted"/>
<evidence type="ECO:0000256" key="1">
    <source>
        <dbReference type="SAM" id="MobiDB-lite"/>
    </source>
</evidence>
<evidence type="ECO:0000313" key="4">
    <source>
        <dbReference type="Proteomes" id="UP000031737"/>
    </source>
</evidence>
<reference evidence="3 4" key="1">
    <citation type="submission" date="2013-07" db="EMBL/GenBank/DDBJ databases">
        <authorList>
            <person name="Stoco P.H."/>
            <person name="Wagner G."/>
            <person name="Gerber A."/>
            <person name="Zaha A."/>
            <person name="Thompson C."/>
            <person name="Bartholomeu D.C."/>
            <person name="Luckemeyer D.D."/>
            <person name="Bahia D."/>
            <person name="Loreto E."/>
            <person name="Prestes E.B."/>
            <person name="Lima F.M."/>
            <person name="Rodrigues-Luiz G."/>
            <person name="Vallejo G.A."/>
            <person name="Filho J.F."/>
            <person name="Monteiro K.M."/>
            <person name="Tyler K.M."/>
            <person name="de Almeida L.G."/>
            <person name="Ortiz M.F."/>
            <person name="Siervo M.A."/>
            <person name="de Moraes M.H."/>
            <person name="Cunha O.L."/>
            <person name="Mendonca-Neto R."/>
            <person name="Silva R."/>
            <person name="Teixeira S.M."/>
            <person name="Murta S.M."/>
            <person name="Sincero T.C."/>
            <person name="Mendes T.A."/>
            <person name="Urmenyi T.P."/>
            <person name="Silva V.G."/>
            <person name="da Rocha W.D."/>
            <person name="Andersson B."/>
            <person name="Romanha A.J."/>
            <person name="Steindel M."/>
            <person name="de Vasconcelos A.T."/>
            <person name="Grisard E.C."/>
        </authorList>
    </citation>
    <scope>NUCLEOTIDE SEQUENCE [LARGE SCALE GENOMIC DNA]</scope>
    <source>
        <strain evidence="3 4">SC58</strain>
    </source>
</reference>
<evidence type="ECO:0008006" key="5">
    <source>
        <dbReference type="Google" id="ProtNLM"/>
    </source>
</evidence>
<feature type="signal peptide" evidence="2">
    <location>
        <begin position="1"/>
        <end position="19"/>
    </location>
</feature>
<protein>
    <recommendedName>
        <fullName evidence="5">Secreted protein</fullName>
    </recommendedName>
</protein>
<dbReference type="EMBL" id="AUPL01007597">
    <property type="protein sequence ID" value="ESL05009.1"/>
    <property type="molecule type" value="Genomic_DNA"/>
</dbReference>
<accession>A0A061IS09</accession>
<gene>
    <name evidence="3" type="ORF">TRSC58_07401</name>
</gene>
<organism evidence="3 4">
    <name type="scientific">Trypanosoma rangeli SC58</name>
    <dbReference type="NCBI Taxonomy" id="429131"/>
    <lineage>
        <taxon>Eukaryota</taxon>
        <taxon>Discoba</taxon>
        <taxon>Euglenozoa</taxon>
        <taxon>Kinetoplastea</taxon>
        <taxon>Metakinetoplastina</taxon>
        <taxon>Trypanosomatida</taxon>
        <taxon>Trypanosomatidae</taxon>
        <taxon>Trypanosoma</taxon>
        <taxon>Herpetosoma</taxon>
    </lineage>
</organism>
<evidence type="ECO:0000256" key="2">
    <source>
        <dbReference type="SAM" id="SignalP"/>
    </source>
</evidence>
<keyword evidence="4" id="KW-1185">Reference proteome</keyword>
<dbReference type="VEuPathDB" id="TriTrypDB:TRSC58_07401"/>
<keyword evidence="2" id="KW-0732">Signal</keyword>
<name>A0A061IS09_TRYRA</name>
<dbReference type="AlphaFoldDB" id="A0A061IS09"/>
<sequence>MFVCLFSFVCCLPPPPTPSVQRMRRTKMHVRPTDGAIALTARPPPPPPPFLFIIILLLPLQRCLHAEAERETKQPAPPSHHTTQKSEEQQQHTYMLKPSLVPPSPTHKHRLTHV</sequence>